<name>A0A3B0YP04_9ZZZZ</name>
<reference evidence="1" key="1">
    <citation type="submission" date="2018-06" db="EMBL/GenBank/DDBJ databases">
        <authorList>
            <person name="Zhirakovskaya E."/>
        </authorList>
    </citation>
    <scope>NUCLEOTIDE SEQUENCE</scope>
</reference>
<evidence type="ECO:0000313" key="1">
    <source>
        <dbReference type="EMBL" id="VAW76069.1"/>
    </source>
</evidence>
<sequence>MNRLSDTIFYCTLAISLVLLIPVVQAEGISKPGHYCQPLKTNDRILENLSITLDQVAKAQHAMESETGAATDVALGRAASALTLASTHDAASRTRRLIDAALTAKDSENYQQLLGWFPLLHTALLTLPDDPEVRSAGTELGLAEDILRGDSKGDALKHLRTAADYLGCDKIDIPVKQAGEALTPLFVQVAQGHKVKSAGFDKVLVLLRTALNAAFEQ</sequence>
<organism evidence="1">
    <name type="scientific">hydrothermal vent metagenome</name>
    <dbReference type="NCBI Taxonomy" id="652676"/>
    <lineage>
        <taxon>unclassified sequences</taxon>
        <taxon>metagenomes</taxon>
        <taxon>ecological metagenomes</taxon>
    </lineage>
</organism>
<protein>
    <submittedName>
        <fullName evidence="1">Uncharacterized protein</fullName>
    </submittedName>
</protein>
<proteinExistence type="predicted"/>
<dbReference type="AlphaFoldDB" id="A0A3B0YP04"/>
<accession>A0A3B0YP04</accession>
<gene>
    <name evidence="1" type="ORF">MNBD_GAMMA14-1439</name>
</gene>
<dbReference type="EMBL" id="UOFM01000161">
    <property type="protein sequence ID" value="VAW76069.1"/>
    <property type="molecule type" value="Genomic_DNA"/>
</dbReference>